<keyword evidence="2" id="KW-0812">Transmembrane</keyword>
<organism evidence="3 4">
    <name type="scientific">Mesobaculum littorinae</name>
    <dbReference type="NCBI Taxonomy" id="2486419"/>
    <lineage>
        <taxon>Bacteria</taxon>
        <taxon>Pseudomonadati</taxon>
        <taxon>Pseudomonadota</taxon>
        <taxon>Alphaproteobacteria</taxon>
        <taxon>Rhodobacterales</taxon>
        <taxon>Roseobacteraceae</taxon>
        <taxon>Mesobaculum</taxon>
    </lineage>
</organism>
<sequence>MRISWPEVPDAPGILATLFLINVLFVMIYLATKGVGASPRRLEERYLAALGWFAALLSPVWVSLLVLAIWQLILLAEHPPQLDQGEALRWHVLAIVGSTTMLVGLVSAPLALIRVVTTERQTKATEEGLITDRINKAVANLGANKEVNRLGRTVRFKLQGDSATEFEWMDTPVDLPTIDPGTLEEESWTQIAQTVPNLVVRVGAIYALERISQDSERDHIQVMEILCAYIRQNAPASKAQDSPHAVFKRLTKNTEYGEGLHPEDAFRHQTYRGANRGFGWNPTELDTANLHIWADSLSPAPIDIQTAISVIGRRAPDRLKFEARNGYRIDLQGTNLQGADMQQANLKDARMQGSRLEGTNLLEARLDGADLERVRLDVSMLPKAHFTLSNLEQASLRGAVLTSAVLNEADLTGSTWKDAYAHDVHMEGIEFSPSTIARTLPKVGEFSPATLRGAGLREIDLSAYLLGSNILGSTFGDRSVTLHPDDVRPDHWENDAELNEGEFRTRWRAFQRSIEY</sequence>
<evidence type="ECO:0000313" key="4">
    <source>
        <dbReference type="Proteomes" id="UP000285908"/>
    </source>
</evidence>
<gene>
    <name evidence="3" type="ORF">EKE94_07725</name>
</gene>
<proteinExistence type="predicted"/>
<dbReference type="InterPro" id="IPR001646">
    <property type="entry name" value="5peptide_repeat"/>
</dbReference>
<reference evidence="3 4" key="1">
    <citation type="submission" date="2018-11" db="EMBL/GenBank/DDBJ databases">
        <title>Mesobaculum littorinae gen. nov., sp. nov., isolated from Littorina scabra that represents a novel genus of the order Rhodobacteraceae.</title>
        <authorList>
            <person name="Li F."/>
        </authorList>
    </citation>
    <scope>NUCLEOTIDE SEQUENCE [LARGE SCALE GENOMIC DNA]</scope>
    <source>
        <strain evidence="3 4">M0103</strain>
    </source>
</reference>
<dbReference type="AlphaFoldDB" id="A0A438AJ91"/>
<dbReference type="Proteomes" id="UP000285908">
    <property type="component" value="Unassembled WGS sequence"/>
</dbReference>
<feature type="transmembrane region" description="Helical" evidence="2">
    <location>
        <begin position="52"/>
        <end position="76"/>
    </location>
</feature>
<evidence type="ECO:0000256" key="2">
    <source>
        <dbReference type="SAM" id="Phobius"/>
    </source>
</evidence>
<name>A0A438AJ91_9RHOB</name>
<evidence type="ECO:0000313" key="3">
    <source>
        <dbReference type="EMBL" id="RVV98780.1"/>
    </source>
</evidence>
<keyword evidence="4" id="KW-1185">Reference proteome</keyword>
<dbReference type="SUPFAM" id="SSF141571">
    <property type="entry name" value="Pentapeptide repeat-like"/>
    <property type="match status" value="1"/>
</dbReference>
<dbReference type="Pfam" id="PF00805">
    <property type="entry name" value="Pentapeptide"/>
    <property type="match status" value="2"/>
</dbReference>
<keyword evidence="1" id="KW-0677">Repeat</keyword>
<keyword evidence="2" id="KW-1133">Transmembrane helix</keyword>
<keyword evidence="2" id="KW-0472">Membrane</keyword>
<dbReference type="OrthoDB" id="7837851at2"/>
<dbReference type="PANTHER" id="PTHR47485">
    <property type="entry name" value="THYLAKOID LUMENAL 17.4 KDA PROTEIN, CHLOROPLASTIC"/>
    <property type="match status" value="1"/>
</dbReference>
<evidence type="ECO:0000256" key="1">
    <source>
        <dbReference type="ARBA" id="ARBA00022737"/>
    </source>
</evidence>
<comment type="caution">
    <text evidence="3">The sequence shown here is derived from an EMBL/GenBank/DDBJ whole genome shotgun (WGS) entry which is preliminary data.</text>
</comment>
<dbReference type="PANTHER" id="PTHR47485:SF1">
    <property type="entry name" value="THYLAKOID LUMENAL 17.4 KDA PROTEIN, CHLOROPLASTIC"/>
    <property type="match status" value="1"/>
</dbReference>
<dbReference type="RefSeq" id="WP_127906011.1">
    <property type="nucleotide sequence ID" value="NZ_RQXX01000002.1"/>
</dbReference>
<dbReference type="Gene3D" id="2.160.20.80">
    <property type="entry name" value="E3 ubiquitin-protein ligase SopA"/>
    <property type="match status" value="1"/>
</dbReference>
<protein>
    <submittedName>
        <fullName evidence="3">Pentapeptide repeat-containing protein</fullName>
    </submittedName>
</protein>
<accession>A0A438AJ91</accession>
<dbReference type="EMBL" id="RQXX01000002">
    <property type="protein sequence ID" value="RVV98780.1"/>
    <property type="molecule type" value="Genomic_DNA"/>
</dbReference>
<feature type="transmembrane region" description="Helical" evidence="2">
    <location>
        <begin position="88"/>
        <end position="113"/>
    </location>
</feature>
<feature type="transmembrane region" description="Helical" evidence="2">
    <location>
        <begin position="12"/>
        <end position="31"/>
    </location>
</feature>